<dbReference type="PROSITE" id="PS00726">
    <property type="entry name" value="AP_NUCLEASE_F1_1"/>
    <property type="match status" value="1"/>
</dbReference>
<dbReference type="NCBIfam" id="TIGR00195">
    <property type="entry name" value="exoDNase_III"/>
    <property type="match status" value="1"/>
</dbReference>
<dbReference type="Gene3D" id="3.60.10.10">
    <property type="entry name" value="Endonuclease/exonuclease/phosphatase"/>
    <property type="match status" value="1"/>
</dbReference>
<dbReference type="InterPro" id="IPR020847">
    <property type="entry name" value="AP_endonuclease_F1_BS"/>
</dbReference>
<evidence type="ECO:0000256" key="3">
    <source>
        <dbReference type="ARBA" id="ARBA00022723"/>
    </source>
</evidence>
<dbReference type="PANTHER" id="PTHR43250:SF2">
    <property type="entry name" value="EXODEOXYRIBONUCLEASE III"/>
    <property type="match status" value="1"/>
</dbReference>
<dbReference type="InterPro" id="IPR036691">
    <property type="entry name" value="Endo/exonu/phosph_ase_sf"/>
</dbReference>
<dbReference type="InterPro" id="IPR005135">
    <property type="entry name" value="Endo/exonuclease/phosphatase"/>
</dbReference>
<evidence type="ECO:0000256" key="2">
    <source>
        <dbReference type="ARBA" id="ARBA00007092"/>
    </source>
</evidence>
<keyword evidence="8" id="KW-1185">Reference proteome</keyword>
<comment type="similarity">
    <text evidence="2">Belongs to the DNA repair enzymes AP/ExoA family.</text>
</comment>
<name>A0ABW0JSQ0_9GAMM</name>
<accession>A0ABW0JSQ0</accession>
<dbReference type="Pfam" id="PF03372">
    <property type="entry name" value="Exo_endo_phos"/>
    <property type="match status" value="1"/>
</dbReference>
<proteinExistence type="inferred from homology"/>
<dbReference type="CDD" id="cd09086">
    <property type="entry name" value="ExoIII-like_AP-endo"/>
    <property type="match status" value="1"/>
</dbReference>
<comment type="cofactor">
    <cofactor evidence="1">
        <name>Mg(2+)</name>
        <dbReference type="ChEBI" id="CHEBI:18420"/>
    </cofactor>
</comment>
<reference evidence="8" key="1">
    <citation type="journal article" date="2019" name="Int. J. Syst. Evol. Microbiol.">
        <title>The Global Catalogue of Microorganisms (GCM) 10K type strain sequencing project: providing services to taxonomists for standard genome sequencing and annotation.</title>
        <authorList>
            <consortium name="The Broad Institute Genomics Platform"/>
            <consortium name="The Broad Institute Genome Sequencing Center for Infectious Disease"/>
            <person name="Wu L."/>
            <person name="Ma J."/>
        </authorList>
    </citation>
    <scope>NUCLEOTIDE SEQUENCE [LARGE SCALE GENOMIC DNA]</scope>
    <source>
        <strain evidence="8">KACC 12822</strain>
    </source>
</reference>
<evidence type="ECO:0000313" key="8">
    <source>
        <dbReference type="Proteomes" id="UP001596018"/>
    </source>
</evidence>
<comment type="caution">
    <text evidence="7">The sequence shown here is derived from an EMBL/GenBank/DDBJ whole genome shotgun (WGS) entry which is preliminary data.</text>
</comment>
<dbReference type="InterPro" id="IPR004808">
    <property type="entry name" value="AP_endonuc_1"/>
</dbReference>
<dbReference type="GO" id="GO:0008311">
    <property type="term" value="F:double-stranded DNA 3'-5' DNA exonuclease activity"/>
    <property type="evidence" value="ECO:0007669"/>
    <property type="project" value="UniProtKB-EC"/>
</dbReference>
<organism evidence="7 8">
    <name type="scientific">Rhodanobacter ginsenosidimutans</name>
    <dbReference type="NCBI Taxonomy" id="490571"/>
    <lineage>
        <taxon>Bacteria</taxon>
        <taxon>Pseudomonadati</taxon>
        <taxon>Pseudomonadota</taxon>
        <taxon>Gammaproteobacteria</taxon>
        <taxon>Lysobacterales</taxon>
        <taxon>Rhodanobacteraceae</taxon>
        <taxon>Rhodanobacter</taxon>
    </lineage>
</organism>
<keyword evidence="5" id="KW-0460">Magnesium</keyword>
<sequence>MKIASWNVNSLKVRLPHLTQWLADAQPDVVALQETKLEDAKFPVDELAAAGYQAVFSGQKTYNGVAILARDEPRDIVTDIPGLDDPQRRILAASVSGLRVVNLYVVNGKAVGDPKYAYKLDWLARVRDFLADELTRHPRLVVLGDFNICPDDRDVYDAAAWGEDILCSPPERAGLKAITDLGLHDSFRLFESEPGHYSWWDYRQAAFRRNLGLRIDLILIGEALKSVARAATIDREPRRWERPSDHTPVMLELDLEACR</sequence>
<dbReference type="InterPro" id="IPR037493">
    <property type="entry name" value="ExoIII-like"/>
</dbReference>
<dbReference type="NCBIfam" id="TIGR00633">
    <property type="entry name" value="xth"/>
    <property type="match status" value="1"/>
</dbReference>
<dbReference type="PANTHER" id="PTHR43250">
    <property type="entry name" value="EXODEOXYRIBONUCLEASE III"/>
    <property type="match status" value="1"/>
</dbReference>
<protein>
    <submittedName>
        <fullName evidence="7">Exodeoxyribonuclease III</fullName>
        <ecNumber evidence="7">3.1.11.2</ecNumber>
    </submittedName>
</protein>
<dbReference type="SUPFAM" id="SSF56219">
    <property type="entry name" value="DNase I-like"/>
    <property type="match status" value="1"/>
</dbReference>
<evidence type="ECO:0000259" key="6">
    <source>
        <dbReference type="Pfam" id="PF03372"/>
    </source>
</evidence>
<gene>
    <name evidence="7" type="primary">xth</name>
    <name evidence="7" type="ORF">ACFPK0_01345</name>
</gene>
<dbReference type="EMBL" id="JBHSMM010000001">
    <property type="protein sequence ID" value="MFC5438651.1"/>
    <property type="molecule type" value="Genomic_DNA"/>
</dbReference>
<keyword evidence="4 7" id="KW-0378">Hydrolase</keyword>
<dbReference type="Proteomes" id="UP001596018">
    <property type="component" value="Unassembled WGS sequence"/>
</dbReference>
<evidence type="ECO:0000256" key="5">
    <source>
        <dbReference type="ARBA" id="ARBA00022842"/>
    </source>
</evidence>
<evidence type="ECO:0000313" key="7">
    <source>
        <dbReference type="EMBL" id="MFC5438651.1"/>
    </source>
</evidence>
<keyword evidence="3" id="KW-0479">Metal-binding</keyword>
<evidence type="ECO:0000256" key="4">
    <source>
        <dbReference type="ARBA" id="ARBA00022801"/>
    </source>
</evidence>
<dbReference type="PROSITE" id="PS51435">
    <property type="entry name" value="AP_NUCLEASE_F1_4"/>
    <property type="match status" value="1"/>
</dbReference>
<dbReference type="EC" id="3.1.11.2" evidence="7"/>
<feature type="domain" description="Endonuclease/exonuclease/phosphatase" evidence="6">
    <location>
        <begin position="4"/>
        <end position="246"/>
    </location>
</feature>
<evidence type="ECO:0000256" key="1">
    <source>
        <dbReference type="ARBA" id="ARBA00001946"/>
    </source>
</evidence>
<dbReference type="RefSeq" id="WP_377337842.1">
    <property type="nucleotide sequence ID" value="NZ_JALBWS010000015.1"/>
</dbReference>